<dbReference type="Gene3D" id="1.10.10.10">
    <property type="entry name" value="Winged helix-like DNA-binding domain superfamily/Winged helix DNA-binding domain"/>
    <property type="match status" value="1"/>
</dbReference>
<dbReference type="PANTHER" id="PTHR11829:SF343">
    <property type="entry name" value="FORK-HEAD DOMAIN-CONTAINING PROTEIN"/>
    <property type="match status" value="1"/>
</dbReference>
<dbReference type="Pfam" id="PF00250">
    <property type="entry name" value="Forkhead"/>
    <property type="match status" value="1"/>
</dbReference>
<dbReference type="InterPro" id="IPR001766">
    <property type="entry name" value="Fork_head_dom"/>
</dbReference>
<keyword evidence="5" id="KW-1185">Reference proteome</keyword>
<comment type="subcellular location">
    <subcellularLocation>
        <location evidence="2">Nucleus</location>
    </subcellularLocation>
</comment>
<dbReference type="GO" id="GO:0005634">
    <property type="term" value="C:nucleus"/>
    <property type="evidence" value="ECO:0007669"/>
    <property type="project" value="UniProtKB-SubCell"/>
</dbReference>
<dbReference type="PROSITE" id="PS50039">
    <property type="entry name" value="FORK_HEAD_3"/>
    <property type="match status" value="1"/>
</dbReference>
<feature type="domain" description="Fork-head" evidence="3">
    <location>
        <begin position="125"/>
        <end position="230"/>
    </location>
</feature>
<dbReference type="PROSITE" id="PS00657">
    <property type="entry name" value="FORK_HEAD_1"/>
    <property type="match status" value="1"/>
</dbReference>
<evidence type="ECO:0000313" key="5">
    <source>
        <dbReference type="Proteomes" id="UP000521943"/>
    </source>
</evidence>
<name>A0A8H6M6P5_9AGAR</name>
<proteinExistence type="predicted"/>
<keyword evidence="2" id="KW-0539">Nucleus</keyword>
<dbReference type="InterPro" id="IPR036390">
    <property type="entry name" value="WH_DNA-bd_sf"/>
</dbReference>
<evidence type="ECO:0000259" key="3">
    <source>
        <dbReference type="PROSITE" id="PS50039"/>
    </source>
</evidence>
<dbReference type="Proteomes" id="UP000521943">
    <property type="component" value="Unassembled WGS sequence"/>
</dbReference>
<evidence type="ECO:0000313" key="4">
    <source>
        <dbReference type="EMBL" id="KAF6756830.1"/>
    </source>
</evidence>
<dbReference type="PRINTS" id="PR00053">
    <property type="entry name" value="FORKHEAD"/>
</dbReference>
<dbReference type="GO" id="GO:0000978">
    <property type="term" value="F:RNA polymerase II cis-regulatory region sequence-specific DNA binding"/>
    <property type="evidence" value="ECO:0007669"/>
    <property type="project" value="TreeGrafter"/>
</dbReference>
<dbReference type="GO" id="GO:0030154">
    <property type="term" value="P:cell differentiation"/>
    <property type="evidence" value="ECO:0007669"/>
    <property type="project" value="TreeGrafter"/>
</dbReference>
<evidence type="ECO:0000256" key="2">
    <source>
        <dbReference type="PROSITE-ProRule" id="PRU00089"/>
    </source>
</evidence>
<comment type="caution">
    <text evidence="4">The sequence shown here is derived from an EMBL/GenBank/DDBJ whole genome shotgun (WGS) entry which is preliminary data.</text>
</comment>
<accession>A0A8H6M6P5</accession>
<dbReference type="InterPro" id="IPR050211">
    <property type="entry name" value="FOX_domain-containing"/>
</dbReference>
<dbReference type="GO" id="GO:0000981">
    <property type="term" value="F:DNA-binding transcription factor activity, RNA polymerase II-specific"/>
    <property type="evidence" value="ECO:0007669"/>
    <property type="project" value="TreeGrafter"/>
</dbReference>
<evidence type="ECO:0000256" key="1">
    <source>
        <dbReference type="ARBA" id="ARBA00023125"/>
    </source>
</evidence>
<dbReference type="InterPro" id="IPR036388">
    <property type="entry name" value="WH-like_DNA-bd_sf"/>
</dbReference>
<reference evidence="4 5" key="1">
    <citation type="submission" date="2020-07" db="EMBL/GenBank/DDBJ databases">
        <title>Comparative genomics of pyrophilous fungi reveals a link between fire events and developmental genes.</title>
        <authorList>
            <consortium name="DOE Joint Genome Institute"/>
            <person name="Steindorff A.S."/>
            <person name="Carver A."/>
            <person name="Calhoun S."/>
            <person name="Stillman K."/>
            <person name="Liu H."/>
            <person name="Lipzen A."/>
            <person name="Pangilinan J."/>
            <person name="Labutti K."/>
            <person name="Bruns T.D."/>
            <person name="Grigoriev I.V."/>
        </authorList>
    </citation>
    <scope>NUCLEOTIDE SEQUENCE [LARGE SCALE GENOMIC DNA]</scope>
    <source>
        <strain evidence="4 5">CBS 144469</strain>
    </source>
</reference>
<dbReference type="SMART" id="SM00339">
    <property type="entry name" value="FH"/>
    <property type="match status" value="1"/>
</dbReference>
<dbReference type="SUPFAM" id="SSF46785">
    <property type="entry name" value="Winged helix' DNA-binding domain"/>
    <property type="match status" value="1"/>
</dbReference>
<dbReference type="OrthoDB" id="5954824at2759"/>
<gene>
    <name evidence="4" type="ORF">DFP72DRAFT_809945</name>
</gene>
<dbReference type="CDD" id="cd00059">
    <property type="entry name" value="FH_FOX"/>
    <property type="match status" value="1"/>
</dbReference>
<dbReference type="PANTHER" id="PTHR11829">
    <property type="entry name" value="FORKHEAD BOX PROTEIN"/>
    <property type="match status" value="1"/>
</dbReference>
<sequence>MGHPSDFHSLQLPTLNPHLTSCASPSYRRSFHPSCNNPVPCAFIDDGLPHHSGCPRLNTYHSYPPSDIDTSAGIERISFSGEQIEENLGNQALSAPGDFLRQKLGLKPGEPVNLWSLPDPEPDKRPPHSYPLLVRLAIYGSPNQRMTLKQIYEAIEERFEFYRKQPKGAWRGSIRHNLSLNQVFKNVHHDRPLTEPGNYGEIDHSVGEEYKCERKDDQSWNRNPVRRLERL</sequence>
<dbReference type="GO" id="GO:0009653">
    <property type="term" value="P:anatomical structure morphogenesis"/>
    <property type="evidence" value="ECO:0007669"/>
    <property type="project" value="TreeGrafter"/>
</dbReference>
<organism evidence="4 5">
    <name type="scientific">Ephemerocybe angulata</name>
    <dbReference type="NCBI Taxonomy" id="980116"/>
    <lineage>
        <taxon>Eukaryota</taxon>
        <taxon>Fungi</taxon>
        <taxon>Dikarya</taxon>
        <taxon>Basidiomycota</taxon>
        <taxon>Agaricomycotina</taxon>
        <taxon>Agaricomycetes</taxon>
        <taxon>Agaricomycetidae</taxon>
        <taxon>Agaricales</taxon>
        <taxon>Agaricineae</taxon>
        <taxon>Psathyrellaceae</taxon>
        <taxon>Ephemerocybe</taxon>
    </lineage>
</organism>
<dbReference type="InterPro" id="IPR018122">
    <property type="entry name" value="TF_fork_head_CS_1"/>
</dbReference>
<dbReference type="AlphaFoldDB" id="A0A8H6M6P5"/>
<protein>
    <submittedName>
        <fullName evidence="4">Fork head domain-containing protein</fullName>
    </submittedName>
</protein>
<dbReference type="EMBL" id="JACGCI010000024">
    <property type="protein sequence ID" value="KAF6756830.1"/>
    <property type="molecule type" value="Genomic_DNA"/>
</dbReference>
<feature type="DNA-binding region" description="Fork-head" evidence="2">
    <location>
        <begin position="125"/>
        <end position="230"/>
    </location>
</feature>
<keyword evidence="1 2" id="KW-0238">DNA-binding</keyword>